<proteinExistence type="predicted"/>
<dbReference type="Pfam" id="PF13692">
    <property type="entry name" value="Glyco_trans_1_4"/>
    <property type="match status" value="1"/>
</dbReference>
<dbReference type="SUPFAM" id="SSF53756">
    <property type="entry name" value="UDP-Glycosyltransferase/glycogen phosphorylase"/>
    <property type="match status" value="1"/>
</dbReference>
<dbReference type="Proteomes" id="UP000184533">
    <property type="component" value="Unassembled WGS sequence"/>
</dbReference>
<keyword evidence="1" id="KW-0808">Transferase</keyword>
<dbReference type="Gene3D" id="3.40.50.2000">
    <property type="entry name" value="Glycogen Phosphorylase B"/>
    <property type="match status" value="1"/>
</dbReference>
<dbReference type="GO" id="GO:0016740">
    <property type="term" value="F:transferase activity"/>
    <property type="evidence" value="ECO:0007669"/>
    <property type="project" value="UniProtKB-KW"/>
</dbReference>
<dbReference type="AlphaFoldDB" id="A0A1M4V5G1"/>
<name>A0A1M4V5G1_9HYPH</name>
<evidence type="ECO:0000313" key="1">
    <source>
        <dbReference type="EMBL" id="SHE64160.1"/>
    </source>
</evidence>
<dbReference type="EMBL" id="FQVC01000002">
    <property type="protein sequence ID" value="SHE64160.1"/>
    <property type="molecule type" value="Genomic_DNA"/>
</dbReference>
<protein>
    <submittedName>
        <fullName evidence="1">Glycosyltransferase involved in cell wall bisynthesis</fullName>
    </submittedName>
</protein>
<reference evidence="1 2" key="1">
    <citation type="submission" date="2016-11" db="EMBL/GenBank/DDBJ databases">
        <authorList>
            <person name="Jaros S."/>
            <person name="Januszkiewicz K."/>
            <person name="Wedrychowicz H."/>
        </authorList>
    </citation>
    <scope>NUCLEOTIDE SEQUENCE [LARGE SCALE GENOMIC DNA]</scope>
    <source>
        <strain evidence="1 2">DSM 17137</strain>
    </source>
</reference>
<gene>
    <name evidence="1" type="ORF">SAMN02745223_00762</name>
</gene>
<evidence type="ECO:0000313" key="2">
    <source>
        <dbReference type="Proteomes" id="UP000184533"/>
    </source>
</evidence>
<sequence length="511" mass="54997">MCLCAIAANPPGVPFVVSVGTETLPDAPLQLDLDARCLATPGAFDALVGTMNDYPALAFVSPLIVTADGKVMGGADRRGSRHNYVRRDSHPSQLVWMRRNRPGEGSARGEIAVPPNWGLRQPAAVFVLLGEGGETIQGAESDVTVIVEQSIPEPDHSAGHRNIFEFVRTLVRDGQTVKFWAMDGQAKPEYAGALQRMGVEVLSGALRPDLTQWLRQHRGSIGRVLVCRPDVADFYLERIRAACHAPLIYYGHDLHFVRMRMQAGVAEDRRLASAADAMERLERSIWQRADIALYPTAEEVEIVHSLCPDAVARQVQIFCFDDFPPREAMPAGTEVLFVAGFGHAPNVDAAVWFAAEVFPLIVAECPDARLVIAGSAPPPEVVALASATIAVRSWLSEAELTEAYAAARVAVVPLRFGAGLKLKAVEALRNGVPLVTSPVGAQGLPDLDDVAVVAETHAQLAAAVTDTLSLNDADWLARANRQVDYAAARFGRAAMLLSLQAAFEAAEARRG</sequence>
<accession>A0A1M4V5G1</accession>
<organism evidence="1 2">
    <name type="scientific">Devosia limi DSM 17137</name>
    <dbReference type="NCBI Taxonomy" id="1121477"/>
    <lineage>
        <taxon>Bacteria</taxon>
        <taxon>Pseudomonadati</taxon>
        <taxon>Pseudomonadota</taxon>
        <taxon>Alphaproteobacteria</taxon>
        <taxon>Hyphomicrobiales</taxon>
        <taxon>Devosiaceae</taxon>
        <taxon>Devosia</taxon>
    </lineage>
</organism>